<dbReference type="SUPFAM" id="SSF52540">
    <property type="entry name" value="P-loop containing nucleoside triphosphate hydrolases"/>
    <property type="match status" value="1"/>
</dbReference>
<keyword evidence="3" id="KW-0812">Transmembrane</keyword>
<sequence length="174" mass="19478">MIVPCRLSTNHVLVNDLPMNVAHFRRISGYVTQDEGLFPLLTVEKTLTYSALLRLHMGCVKMRVENLLKELGLEHISNERIGSELTRGISGGEKRRVSIDVELVHDPAVILLDEPTSGLDSVRHFIPALHVMLLLNSMAKNQGKMIVLTIHQPGFQILDLFDKVLLLSNGMVLH</sequence>
<name>A0ABD3UKT4_9LAMI</name>
<keyword evidence="4" id="KW-1133">Transmembrane helix</keyword>
<evidence type="ECO:0000256" key="4">
    <source>
        <dbReference type="ARBA" id="ARBA00022989"/>
    </source>
</evidence>
<gene>
    <name evidence="7" type="ORF">ACJIZ3_011527</name>
</gene>
<dbReference type="InterPro" id="IPR003439">
    <property type="entry name" value="ABC_transporter-like_ATP-bd"/>
</dbReference>
<dbReference type="Pfam" id="PF00005">
    <property type="entry name" value="ABC_tran"/>
    <property type="match status" value="1"/>
</dbReference>
<comment type="caution">
    <text evidence="7">The sequence shown here is derived from an EMBL/GenBank/DDBJ whole genome shotgun (WGS) entry which is preliminary data.</text>
</comment>
<evidence type="ECO:0000256" key="2">
    <source>
        <dbReference type="ARBA" id="ARBA00022448"/>
    </source>
</evidence>
<protein>
    <recommendedName>
        <fullName evidence="6">ABC transporter domain-containing protein</fullName>
    </recommendedName>
</protein>
<dbReference type="Proteomes" id="UP001634393">
    <property type="component" value="Unassembled WGS sequence"/>
</dbReference>
<dbReference type="InterPro" id="IPR027417">
    <property type="entry name" value="P-loop_NTPase"/>
</dbReference>
<accession>A0ABD3UKT4</accession>
<evidence type="ECO:0000259" key="6">
    <source>
        <dbReference type="Pfam" id="PF00005"/>
    </source>
</evidence>
<evidence type="ECO:0000313" key="7">
    <source>
        <dbReference type="EMBL" id="KAL3849645.1"/>
    </source>
</evidence>
<dbReference type="Gene3D" id="3.40.50.300">
    <property type="entry name" value="P-loop containing nucleotide triphosphate hydrolases"/>
    <property type="match status" value="1"/>
</dbReference>
<reference evidence="7 8" key="1">
    <citation type="submission" date="2024-12" db="EMBL/GenBank/DDBJ databases">
        <title>The unique morphological basis and parallel evolutionary history of personate flowers in Penstemon.</title>
        <authorList>
            <person name="Depatie T.H."/>
            <person name="Wessinger C.A."/>
        </authorList>
    </citation>
    <scope>NUCLEOTIDE SEQUENCE [LARGE SCALE GENOMIC DNA]</scope>
    <source>
        <strain evidence="7">WTNN_2</strain>
        <tissue evidence="7">Leaf</tissue>
    </source>
</reference>
<dbReference type="EMBL" id="JBJXBP010000001">
    <property type="protein sequence ID" value="KAL3849645.1"/>
    <property type="molecule type" value="Genomic_DNA"/>
</dbReference>
<keyword evidence="8" id="KW-1185">Reference proteome</keyword>
<comment type="subcellular location">
    <subcellularLocation>
        <location evidence="1">Membrane</location>
        <topology evidence="1">Multi-pass membrane protein</topology>
    </subcellularLocation>
</comment>
<feature type="domain" description="ABC transporter" evidence="6">
    <location>
        <begin position="20"/>
        <end position="117"/>
    </location>
</feature>
<evidence type="ECO:0000256" key="5">
    <source>
        <dbReference type="ARBA" id="ARBA00023136"/>
    </source>
</evidence>
<evidence type="ECO:0000313" key="8">
    <source>
        <dbReference type="Proteomes" id="UP001634393"/>
    </source>
</evidence>
<evidence type="ECO:0000256" key="3">
    <source>
        <dbReference type="ARBA" id="ARBA00022692"/>
    </source>
</evidence>
<proteinExistence type="predicted"/>
<dbReference type="PANTHER" id="PTHR48041:SF100">
    <property type="entry name" value="ABC TRANSPORTER-LIKE"/>
    <property type="match status" value="1"/>
</dbReference>
<dbReference type="InterPro" id="IPR050352">
    <property type="entry name" value="ABCG_transporters"/>
</dbReference>
<dbReference type="PANTHER" id="PTHR48041">
    <property type="entry name" value="ABC TRANSPORTER G FAMILY MEMBER 28"/>
    <property type="match status" value="1"/>
</dbReference>
<evidence type="ECO:0000256" key="1">
    <source>
        <dbReference type="ARBA" id="ARBA00004141"/>
    </source>
</evidence>
<dbReference type="GO" id="GO:0016020">
    <property type="term" value="C:membrane"/>
    <property type="evidence" value="ECO:0007669"/>
    <property type="project" value="UniProtKB-SubCell"/>
</dbReference>
<dbReference type="AlphaFoldDB" id="A0ABD3UKT4"/>
<keyword evidence="5" id="KW-0472">Membrane</keyword>
<keyword evidence="2" id="KW-0813">Transport</keyword>
<organism evidence="7 8">
    <name type="scientific">Penstemon smallii</name>
    <dbReference type="NCBI Taxonomy" id="265156"/>
    <lineage>
        <taxon>Eukaryota</taxon>
        <taxon>Viridiplantae</taxon>
        <taxon>Streptophyta</taxon>
        <taxon>Embryophyta</taxon>
        <taxon>Tracheophyta</taxon>
        <taxon>Spermatophyta</taxon>
        <taxon>Magnoliopsida</taxon>
        <taxon>eudicotyledons</taxon>
        <taxon>Gunneridae</taxon>
        <taxon>Pentapetalae</taxon>
        <taxon>asterids</taxon>
        <taxon>lamiids</taxon>
        <taxon>Lamiales</taxon>
        <taxon>Plantaginaceae</taxon>
        <taxon>Cheloneae</taxon>
        <taxon>Penstemon</taxon>
    </lineage>
</organism>